<evidence type="ECO:0000313" key="1">
    <source>
        <dbReference type="EMBL" id="CDW35894.1"/>
    </source>
</evidence>
<reference evidence="1" key="1">
    <citation type="submission" date="2014-05" db="EMBL/GenBank/DDBJ databases">
        <authorList>
            <person name="Chronopoulou M."/>
        </authorList>
    </citation>
    <scope>NUCLEOTIDE SEQUENCE</scope>
    <source>
        <tissue evidence="1">Whole organism</tissue>
    </source>
</reference>
<dbReference type="EMBL" id="HACA01018533">
    <property type="protein sequence ID" value="CDW35894.1"/>
    <property type="molecule type" value="Transcribed_RNA"/>
</dbReference>
<organism evidence="1">
    <name type="scientific">Lepeophtheirus salmonis</name>
    <name type="common">Salmon louse</name>
    <name type="synonym">Caligus salmonis</name>
    <dbReference type="NCBI Taxonomy" id="72036"/>
    <lineage>
        <taxon>Eukaryota</taxon>
        <taxon>Metazoa</taxon>
        <taxon>Ecdysozoa</taxon>
        <taxon>Arthropoda</taxon>
        <taxon>Crustacea</taxon>
        <taxon>Multicrustacea</taxon>
        <taxon>Hexanauplia</taxon>
        <taxon>Copepoda</taxon>
        <taxon>Siphonostomatoida</taxon>
        <taxon>Caligidae</taxon>
        <taxon>Lepeophtheirus</taxon>
    </lineage>
</organism>
<dbReference type="AlphaFoldDB" id="A0A0K2UCD1"/>
<protein>
    <submittedName>
        <fullName evidence="1">Uncharacterized protein</fullName>
    </submittedName>
</protein>
<sequence>MIHSFTSLVTMNYSKFLEEYGII</sequence>
<name>A0A0K2UCD1_LEPSM</name>
<proteinExistence type="predicted"/>
<accession>A0A0K2UCD1</accession>